<dbReference type="AlphaFoldDB" id="A0A7G2C9X6"/>
<keyword evidence="11" id="KW-1185">Reference proteome</keyword>
<dbReference type="PANTHER" id="PTHR47522">
    <property type="entry name" value="SALVADOR FAMILY WW DOMAIN-CONTAINING PROTEIN 1"/>
    <property type="match status" value="1"/>
</dbReference>
<evidence type="ECO:0000313" key="11">
    <source>
        <dbReference type="Proteomes" id="UP000515908"/>
    </source>
</evidence>
<dbReference type="Gene3D" id="4.10.1000.10">
    <property type="entry name" value="Zinc finger, CCCH-type"/>
    <property type="match status" value="1"/>
</dbReference>
<dbReference type="GO" id="GO:0005829">
    <property type="term" value="C:cytosol"/>
    <property type="evidence" value="ECO:0007669"/>
    <property type="project" value="TreeGrafter"/>
</dbReference>
<dbReference type="PROSITE" id="PS50020">
    <property type="entry name" value="WW_DOMAIN_2"/>
    <property type="match status" value="1"/>
</dbReference>
<dbReference type="GO" id="GO:0051252">
    <property type="term" value="P:regulation of RNA metabolic process"/>
    <property type="evidence" value="ECO:0007669"/>
    <property type="project" value="UniProtKB-ARBA"/>
</dbReference>
<dbReference type="EMBL" id="LR877150">
    <property type="protein sequence ID" value="CAD2216255.1"/>
    <property type="molecule type" value="Genomic_DNA"/>
</dbReference>
<dbReference type="Gene3D" id="2.20.70.10">
    <property type="match status" value="1"/>
</dbReference>
<dbReference type="OrthoDB" id="2020426at2759"/>
<dbReference type="SUPFAM" id="SSF90229">
    <property type="entry name" value="CCCH zinc finger"/>
    <property type="match status" value="1"/>
</dbReference>
<accession>A0A7G2C9X6</accession>
<feature type="compositionally biased region" description="Basic and acidic residues" evidence="7">
    <location>
        <begin position="77"/>
        <end position="90"/>
    </location>
</feature>
<dbReference type="GO" id="GO:0010468">
    <property type="term" value="P:regulation of gene expression"/>
    <property type="evidence" value="ECO:0007669"/>
    <property type="project" value="UniProtKB-ARBA"/>
</dbReference>
<dbReference type="SMART" id="SM00356">
    <property type="entry name" value="ZnF_C3H1"/>
    <property type="match status" value="1"/>
</dbReference>
<organism evidence="10 11">
    <name type="scientific">Angomonas deanei</name>
    <dbReference type="NCBI Taxonomy" id="59799"/>
    <lineage>
        <taxon>Eukaryota</taxon>
        <taxon>Discoba</taxon>
        <taxon>Euglenozoa</taxon>
        <taxon>Kinetoplastea</taxon>
        <taxon>Metakinetoplastina</taxon>
        <taxon>Trypanosomatida</taxon>
        <taxon>Trypanosomatidae</taxon>
        <taxon>Strigomonadinae</taxon>
        <taxon>Angomonas</taxon>
    </lineage>
</organism>
<dbReference type="SMART" id="SM00456">
    <property type="entry name" value="WW"/>
    <property type="match status" value="1"/>
</dbReference>
<feature type="domain" description="WW" evidence="8">
    <location>
        <begin position="44"/>
        <end position="77"/>
    </location>
</feature>
<protein>
    <submittedName>
        <fullName evidence="10">WW domain/Zinc finger C-x8-C-x5-C-x3-H type (And similar), putative</fullName>
    </submittedName>
</protein>
<evidence type="ECO:0000256" key="2">
    <source>
        <dbReference type="ARBA" id="ARBA00022723"/>
    </source>
</evidence>
<keyword evidence="5 6" id="KW-0862">Zinc</keyword>
<gene>
    <name evidence="10" type="ORF">ADEAN_000371600</name>
</gene>
<dbReference type="InterPro" id="IPR036855">
    <property type="entry name" value="Znf_CCCH_sf"/>
</dbReference>
<evidence type="ECO:0000256" key="6">
    <source>
        <dbReference type="PROSITE-ProRule" id="PRU00723"/>
    </source>
</evidence>
<evidence type="ECO:0000313" key="10">
    <source>
        <dbReference type="EMBL" id="CAD2216255.1"/>
    </source>
</evidence>
<evidence type="ECO:0000256" key="4">
    <source>
        <dbReference type="ARBA" id="ARBA00022771"/>
    </source>
</evidence>
<keyword evidence="4 6" id="KW-0863">Zinc-finger</keyword>
<feature type="zinc finger region" description="C3H1-type" evidence="6">
    <location>
        <begin position="131"/>
        <end position="159"/>
    </location>
</feature>
<keyword evidence="3" id="KW-0677">Repeat</keyword>
<keyword evidence="1" id="KW-0597">Phosphoprotein</keyword>
<dbReference type="Pfam" id="PF00397">
    <property type="entry name" value="WW"/>
    <property type="match status" value="1"/>
</dbReference>
<reference evidence="10 11" key="1">
    <citation type="submission" date="2020-08" db="EMBL/GenBank/DDBJ databases">
        <authorList>
            <person name="Newling K."/>
            <person name="Davey J."/>
            <person name="Forrester S."/>
        </authorList>
    </citation>
    <scope>NUCLEOTIDE SEQUENCE [LARGE SCALE GENOMIC DNA]</scope>
    <source>
        <strain evidence="11">Crithidia deanei Carvalho (ATCC PRA-265)</strain>
    </source>
</reference>
<evidence type="ECO:0000256" key="7">
    <source>
        <dbReference type="SAM" id="MobiDB-lite"/>
    </source>
</evidence>
<feature type="domain" description="C3H1-type" evidence="9">
    <location>
        <begin position="131"/>
        <end position="159"/>
    </location>
</feature>
<dbReference type="InterPro" id="IPR030030">
    <property type="entry name" value="Sav"/>
</dbReference>
<sequence length="168" mass="18362">MAYRVRGRGGRGGGGYGYGSRGGRGLRYRGRGYGRSHAPPAARSNLPEGWQLAYTEDGETYYVDHNTKTTHWSLPKEVQEKAKEQKEAPARGRGRGRGASRGGYRGGRGYYRGGGGYHSHYSRFSGVDKKKTKTKMCMNIENGGTCPFGDKCAFAHSPDELKGDNSAE</sequence>
<dbReference type="InterPro" id="IPR001202">
    <property type="entry name" value="WW_dom"/>
</dbReference>
<dbReference type="PANTHER" id="PTHR47522:SF2">
    <property type="entry name" value="PROTEIN SALVADOR HOMOLOG 1"/>
    <property type="match status" value="1"/>
</dbReference>
<dbReference type="FunFam" id="4.10.1000.10:FF:000003">
    <property type="entry name" value="Zinc finger CCCH domain-containing protein"/>
    <property type="match status" value="1"/>
</dbReference>
<dbReference type="GO" id="GO:0060090">
    <property type="term" value="F:molecular adaptor activity"/>
    <property type="evidence" value="ECO:0007669"/>
    <property type="project" value="InterPro"/>
</dbReference>
<evidence type="ECO:0000256" key="5">
    <source>
        <dbReference type="ARBA" id="ARBA00022833"/>
    </source>
</evidence>
<dbReference type="PROSITE" id="PS50103">
    <property type="entry name" value="ZF_C3H1"/>
    <property type="match status" value="1"/>
</dbReference>
<dbReference type="GO" id="GO:0008270">
    <property type="term" value="F:zinc ion binding"/>
    <property type="evidence" value="ECO:0007669"/>
    <property type="project" value="UniProtKB-KW"/>
</dbReference>
<evidence type="ECO:0000256" key="1">
    <source>
        <dbReference type="ARBA" id="ARBA00022553"/>
    </source>
</evidence>
<feature type="region of interest" description="Disordered" evidence="7">
    <location>
        <begin position="1"/>
        <end position="24"/>
    </location>
</feature>
<evidence type="ECO:0000259" key="9">
    <source>
        <dbReference type="PROSITE" id="PS50103"/>
    </source>
</evidence>
<name>A0A7G2C9X6_9TRYP</name>
<dbReference type="FunFam" id="2.20.70.10:FF:000035">
    <property type="entry name" value="Salvador homolog 1 (Drosophila)"/>
    <property type="match status" value="1"/>
</dbReference>
<dbReference type="InterPro" id="IPR036020">
    <property type="entry name" value="WW_dom_sf"/>
</dbReference>
<dbReference type="InterPro" id="IPR000571">
    <property type="entry name" value="Znf_CCCH"/>
</dbReference>
<proteinExistence type="predicted"/>
<dbReference type="Proteomes" id="UP000515908">
    <property type="component" value="Chromosome 06"/>
</dbReference>
<keyword evidence="2 6" id="KW-0479">Metal-binding</keyword>
<dbReference type="SUPFAM" id="SSF51045">
    <property type="entry name" value="WW domain"/>
    <property type="match status" value="1"/>
</dbReference>
<dbReference type="GO" id="GO:0008285">
    <property type="term" value="P:negative regulation of cell population proliferation"/>
    <property type="evidence" value="ECO:0007669"/>
    <property type="project" value="TreeGrafter"/>
</dbReference>
<dbReference type="VEuPathDB" id="TriTrypDB:ADEAN_000371600"/>
<dbReference type="GO" id="GO:0035329">
    <property type="term" value="P:hippo signaling"/>
    <property type="evidence" value="ECO:0007669"/>
    <property type="project" value="InterPro"/>
</dbReference>
<dbReference type="Pfam" id="PF00642">
    <property type="entry name" value="zf-CCCH"/>
    <property type="match status" value="1"/>
</dbReference>
<evidence type="ECO:0000256" key="3">
    <source>
        <dbReference type="ARBA" id="ARBA00022737"/>
    </source>
</evidence>
<dbReference type="CDD" id="cd00201">
    <property type="entry name" value="WW"/>
    <property type="match status" value="1"/>
</dbReference>
<feature type="region of interest" description="Disordered" evidence="7">
    <location>
        <begin position="75"/>
        <end position="107"/>
    </location>
</feature>
<evidence type="ECO:0000259" key="8">
    <source>
        <dbReference type="PROSITE" id="PS50020"/>
    </source>
</evidence>
<feature type="compositionally biased region" description="Gly residues" evidence="7">
    <location>
        <begin position="10"/>
        <end position="23"/>
    </location>
</feature>